<comment type="caution">
    <text evidence="2">The sequence shown here is derived from an EMBL/GenBank/DDBJ whole genome shotgun (WGS) entry which is preliminary data.</text>
</comment>
<evidence type="ECO:0000313" key="2">
    <source>
        <dbReference type="EMBL" id="PGH78083.1"/>
    </source>
</evidence>
<name>A0A9X7BTZ5_BACTU</name>
<dbReference type="EMBL" id="NUFN01000058">
    <property type="protein sequence ID" value="PGH78083.1"/>
    <property type="molecule type" value="Genomic_DNA"/>
</dbReference>
<accession>A0A9X7BTZ5</accession>
<organism evidence="2 3">
    <name type="scientific">Bacillus thuringiensis</name>
    <dbReference type="NCBI Taxonomy" id="1428"/>
    <lineage>
        <taxon>Bacteria</taxon>
        <taxon>Bacillati</taxon>
        <taxon>Bacillota</taxon>
        <taxon>Bacilli</taxon>
        <taxon>Bacillales</taxon>
        <taxon>Bacillaceae</taxon>
        <taxon>Bacillus</taxon>
        <taxon>Bacillus cereus group</taxon>
    </lineage>
</organism>
<dbReference type="RefSeq" id="WP_098866899.1">
    <property type="nucleotide sequence ID" value="NZ_NUFN01000058.1"/>
</dbReference>
<sequence>MKVGETTVRGTNSPETTRVYIYLNDELVRYRNVEANGTFAGHVSNTLKAGDVVRVVPVDAKGREGKPVSVTVGATQAVGAPELQEYREGDTYVTGTVASGTSYVRVYVNGEHIRKRNVEANGTDLKAYLLDAGAKVGDKITVVPYNAKDEKGTETVITVQAPPVEIKTYLEGDEQIFGQTTKGADKVDIYVNGEFLRTRAIDKATGEFFGSMRSAVSGLPKSGDVIKIVARTDKGVVLSQGEITVGATTDAAGPTVQEFAASHDTLKGSVPEGTKKVRLYYGADFKQVLNRGAIDPKDKSFSMYVKDIGLKSGDQVKVVAINDIGRESAPTIFTVK</sequence>
<feature type="domain" description="Bacterial Ig" evidence="1">
    <location>
        <begin position="84"/>
        <end position="160"/>
    </location>
</feature>
<dbReference type="AlphaFoldDB" id="A0A9X7BTZ5"/>
<reference evidence="2 3" key="1">
    <citation type="submission" date="2017-09" db="EMBL/GenBank/DDBJ databases">
        <title>Large-scale bioinformatics analysis of Bacillus genomes uncovers conserved roles of natural products in bacterial physiology.</title>
        <authorList>
            <consortium name="Agbiome Team Llc"/>
            <person name="Bleich R.M."/>
            <person name="Grubbs K.J."/>
            <person name="Santa Maria K.C."/>
            <person name="Allen S.E."/>
            <person name="Farag S."/>
            <person name="Shank E.A."/>
            <person name="Bowers A."/>
        </authorList>
    </citation>
    <scope>NUCLEOTIDE SEQUENCE [LARGE SCALE GENOMIC DNA]</scope>
    <source>
        <strain evidence="2 3">AFS058004</strain>
    </source>
</reference>
<evidence type="ECO:0000313" key="3">
    <source>
        <dbReference type="Proteomes" id="UP000222944"/>
    </source>
</evidence>
<gene>
    <name evidence="2" type="ORF">CN899_29150</name>
</gene>
<protein>
    <recommendedName>
        <fullName evidence="1">Bacterial Ig domain-containing protein</fullName>
    </recommendedName>
</protein>
<evidence type="ECO:0000259" key="1">
    <source>
        <dbReference type="Pfam" id="PF20622"/>
    </source>
</evidence>
<dbReference type="Pfam" id="PF20622">
    <property type="entry name" value="Big_15"/>
    <property type="match status" value="1"/>
</dbReference>
<proteinExistence type="predicted"/>
<dbReference type="Proteomes" id="UP000222944">
    <property type="component" value="Unassembled WGS sequence"/>
</dbReference>
<dbReference type="InterPro" id="IPR046746">
    <property type="entry name" value="Big_15"/>
</dbReference>